<dbReference type="EMBL" id="JBANRG010000017">
    <property type="protein sequence ID" value="KAK7458885.1"/>
    <property type="molecule type" value="Genomic_DNA"/>
</dbReference>
<evidence type="ECO:0008006" key="3">
    <source>
        <dbReference type="Google" id="ProtNLM"/>
    </source>
</evidence>
<name>A0ABR1JEG7_9AGAR</name>
<evidence type="ECO:0000313" key="2">
    <source>
        <dbReference type="Proteomes" id="UP001498398"/>
    </source>
</evidence>
<sequence length="110" mass="12437">MSSVSIQAPGTPIGINDICVDVLLEIFHLAVACDCPSSPHHHQQLRTVCKYWNELILRDSRFWTSFNFHLTDDPAYNSEIMQAGYTWLKRAGGYVTDVEIFVPPLKNSTP</sequence>
<protein>
    <recommendedName>
        <fullName evidence="3">F-box domain-containing protein</fullName>
    </recommendedName>
</protein>
<gene>
    <name evidence="1" type="ORF">VKT23_009896</name>
</gene>
<reference evidence="1 2" key="1">
    <citation type="submission" date="2024-01" db="EMBL/GenBank/DDBJ databases">
        <title>A draft genome for the cacao thread blight pathogen Marasmiellus scandens.</title>
        <authorList>
            <person name="Baruah I.K."/>
            <person name="Leung J."/>
            <person name="Bukari Y."/>
            <person name="Amoako-Attah I."/>
            <person name="Meinhardt L.W."/>
            <person name="Bailey B.A."/>
            <person name="Cohen S.P."/>
        </authorList>
    </citation>
    <scope>NUCLEOTIDE SEQUENCE [LARGE SCALE GENOMIC DNA]</scope>
    <source>
        <strain evidence="1 2">GH-19</strain>
    </source>
</reference>
<comment type="caution">
    <text evidence="1">The sequence shown here is derived from an EMBL/GenBank/DDBJ whole genome shotgun (WGS) entry which is preliminary data.</text>
</comment>
<accession>A0ABR1JEG7</accession>
<proteinExistence type="predicted"/>
<evidence type="ECO:0000313" key="1">
    <source>
        <dbReference type="EMBL" id="KAK7458885.1"/>
    </source>
</evidence>
<dbReference type="Proteomes" id="UP001498398">
    <property type="component" value="Unassembled WGS sequence"/>
</dbReference>
<keyword evidence="2" id="KW-1185">Reference proteome</keyword>
<organism evidence="1 2">
    <name type="scientific">Marasmiellus scandens</name>
    <dbReference type="NCBI Taxonomy" id="2682957"/>
    <lineage>
        <taxon>Eukaryota</taxon>
        <taxon>Fungi</taxon>
        <taxon>Dikarya</taxon>
        <taxon>Basidiomycota</taxon>
        <taxon>Agaricomycotina</taxon>
        <taxon>Agaricomycetes</taxon>
        <taxon>Agaricomycetidae</taxon>
        <taxon>Agaricales</taxon>
        <taxon>Marasmiineae</taxon>
        <taxon>Omphalotaceae</taxon>
        <taxon>Marasmiellus</taxon>
    </lineage>
</organism>